<dbReference type="Proteomes" id="UP000011014">
    <property type="component" value="Unassembled WGS sequence"/>
</dbReference>
<accession>E4Y8W8</accession>
<proteinExistence type="predicted"/>
<dbReference type="EMBL" id="FN654329">
    <property type="protein sequence ID" value="CBY43701.1"/>
    <property type="molecule type" value="Genomic_DNA"/>
</dbReference>
<gene>
    <name evidence="1" type="ORF">GSOID_T00029300001</name>
</gene>
<dbReference type="AlphaFoldDB" id="E4Y8W8"/>
<organism evidence="1">
    <name type="scientific">Oikopleura dioica</name>
    <name type="common">Tunicate</name>
    <dbReference type="NCBI Taxonomy" id="34765"/>
    <lineage>
        <taxon>Eukaryota</taxon>
        <taxon>Metazoa</taxon>
        <taxon>Chordata</taxon>
        <taxon>Tunicata</taxon>
        <taxon>Appendicularia</taxon>
        <taxon>Copelata</taxon>
        <taxon>Oikopleuridae</taxon>
        <taxon>Oikopleura</taxon>
    </lineage>
</organism>
<reference evidence="1" key="1">
    <citation type="journal article" date="2010" name="Science">
        <title>Plasticity of animal genome architecture unmasked by rapid evolution of a pelagic tunicate.</title>
        <authorList>
            <person name="Denoeud F."/>
            <person name="Henriet S."/>
            <person name="Mungpakdee S."/>
            <person name="Aury J.M."/>
            <person name="Da Silva C."/>
            <person name="Brinkmann H."/>
            <person name="Mikhaleva J."/>
            <person name="Olsen L.C."/>
            <person name="Jubin C."/>
            <person name="Canestro C."/>
            <person name="Bouquet J.M."/>
            <person name="Danks G."/>
            <person name="Poulain J."/>
            <person name="Campsteijn C."/>
            <person name="Adamski M."/>
            <person name="Cross I."/>
            <person name="Yadetie F."/>
            <person name="Muffato M."/>
            <person name="Louis A."/>
            <person name="Butcher S."/>
            <person name="Tsagkogeorga G."/>
            <person name="Konrad A."/>
            <person name="Singh S."/>
            <person name="Jensen M.F."/>
            <person name="Cong E.H."/>
            <person name="Eikeseth-Otteraa H."/>
            <person name="Noel B."/>
            <person name="Anthouard V."/>
            <person name="Porcel B.M."/>
            <person name="Kachouri-Lafond R."/>
            <person name="Nishino A."/>
            <person name="Ugolini M."/>
            <person name="Chourrout P."/>
            <person name="Nishida H."/>
            <person name="Aasland R."/>
            <person name="Huzurbazar S."/>
            <person name="Westhof E."/>
            <person name="Delsuc F."/>
            <person name="Lehrach H."/>
            <person name="Reinhardt R."/>
            <person name="Weissenbach J."/>
            <person name="Roy S.W."/>
            <person name="Artiguenave F."/>
            <person name="Postlethwait J.H."/>
            <person name="Manak J.R."/>
            <person name="Thompson E.M."/>
            <person name="Jaillon O."/>
            <person name="Du Pasquier L."/>
            <person name="Boudinot P."/>
            <person name="Liberles D.A."/>
            <person name="Volff J.N."/>
            <person name="Philippe H."/>
            <person name="Lenhard B."/>
            <person name="Roest Crollius H."/>
            <person name="Wincker P."/>
            <person name="Chourrout D."/>
        </authorList>
    </citation>
    <scope>NUCLEOTIDE SEQUENCE [LARGE SCALE GENOMIC DNA]</scope>
</reference>
<name>E4Y8W8_OIKDI</name>
<protein>
    <submittedName>
        <fullName evidence="1">Uncharacterized protein</fullName>
    </submittedName>
</protein>
<sequence length="37" mass="4313">MNLCRRIKVRRALIKKSNKSSNINKKEVAEVQETNGR</sequence>
<evidence type="ECO:0000313" key="1">
    <source>
        <dbReference type="EMBL" id="CBY43701.1"/>
    </source>
</evidence>